<evidence type="ECO:0000259" key="5">
    <source>
        <dbReference type="PROSITE" id="PS50931"/>
    </source>
</evidence>
<feature type="domain" description="HTH lysR-type" evidence="5">
    <location>
        <begin position="26"/>
        <end position="83"/>
    </location>
</feature>
<name>A0A3S2W8H8_9PROT</name>
<comment type="caution">
    <text evidence="6">The sequence shown here is derived from an EMBL/GenBank/DDBJ whole genome shotgun (WGS) entry which is preliminary data.</text>
</comment>
<organism evidence="6 7">
    <name type="scientific">Hwanghaeella grinnelliae</name>
    <dbReference type="NCBI Taxonomy" id="2500179"/>
    <lineage>
        <taxon>Bacteria</taxon>
        <taxon>Pseudomonadati</taxon>
        <taxon>Pseudomonadota</taxon>
        <taxon>Alphaproteobacteria</taxon>
        <taxon>Rhodospirillales</taxon>
        <taxon>Rhodospirillaceae</taxon>
        <taxon>Hwanghaeella</taxon>
    </lineage>
</organism>
<dbReference type="GO" id="GO:0003700">
    <property type="term" value="F:DNA-binding transcription factor activity"/>
    <property type="evidence" value="ECO:0007669"/>
    <property type="project" value="InterPro"/>
</dbReference>
<reference evidence="7" key="1">
    <citation type="submission" date="2019-01" db="EMBL/GenBank/DDBJ databases">
        <title>Gri0909 isolated from a small marine red alga.</title>
        <authorList>
            <person name="Kim J."/>
            <person name="Jeong S.E."/>
            <person name="Jeon C.O."/>
        </authorList>
    </citation>
    <scope>NUCLEOTIDE SEQUENCE [LARGE SCALE GENOMIC DNA]</scope>
    <source>
        <strain evidence="7">Gri0909</strain>
    </source>
</reference>
<dbReference type="Gene3D" id="3.40.190.290">
    <property type="match status" value="1"/>
</dbReference>
<evidence type="ECO:0000256" key="1">
    <source>
        <dbReference type="ARBA" id="ARBA00009437"/>
    </source>
</evidence>
<keyword evidence="3" id="KW-0238">DNA-binding</keyword>
<keyword evidence="7" id="KW-1185">Reference proteome</keyword>
<dbReference type="CDD" id="cd05466">
    <property type="entry name" value="PBP2_LTTR_substrate"/>
    <property type="match status" value="1"/>
</dbReference>
<sequence>MYELSLCASCSVWQISQTCDPKGARVELYQIRYFLAVSRTLNFTRAAEDCNVSQPALTRAIQKLEQELGAPLFRREGRRTHLTDLGRAMLPPLQQSLEAAEQAKEQAENYGRGDVAPLRIGLSESVPLELLLPLIRELTKAYPGMQLELSRGTGSSVMAQLEEGEVELALAAMDGSIWSRIDAWPLFSEDMRLCLAVNGPLALQSSVTASDLSDAVFVTRRHCESSEAIVDALRRMNVAMSEGYSADRESDFETLVSSGAGVGFAPQSIVKNAGATVVALPVEGLDIQRTVSLFAVAGRRYSPAAAGLVRLARSADWSVSVTPP</sequence>
<comment type="similarity">
    <text evidence="1">Belongs to the LysR transcriptional regulatory family.</text>
</comment>
<dbReference type="InterPro" id="IPR000847">
    <property type="entry name" value="LysR_HTH_N"/>
</dbReference>
<dbReference type="Gene3D" id="1.10.10.10">
    <property type="entry name" value="Winged helix-like DNA-binding domain superfamily/Winged helix DNA-binding domain"/>
    <property type="match status" value="1"/>
</dbReference>
<keyword evidence="4" id="KW-0804">Transcription</keyword>
<dbReference type="AlphaFoldDB" id="A0A3S2W8H8"/>
<dbReference type="InterPro" id="IPR036388">
    <property type="entry name" value="WH-like_DNA-bd_sf"/>
</dbReference>
<keyword evidence="2" id="KW-0805">Transcription regulation</keyword>
<dbReference type="SUPFAM" id="SSF53850">
    <property type="entry name" value="Periplasmic binding protein-like II"/>
    <property type="match status" value="1"/>
</dbReference>
<evidence type="ECO:0000313" key="7">
    <source>
        <dbReference type="Proteomes" id="UP000287447"/>
    </source>
</evidence>
<dbReference type="PRINTS" id="PR00039">
    <property type="entry name" value="HTHLYSR"/>
</dbReference>
<dbReference type="Proteomes" id="UP000287447">
    <property type="component" value="Unassembled WGS sequence"/>
</dbReference>
<evidence type="ECO:0000313" key="6">
    <source>
        <dbReference type="EMBL" id="RVU35790.1"/>
    </source>
</evidence>
<proteinExistence type="inferred from homology"/>
<dbReference type="PROSITE" id="PS50931">
    <property type="entry name" value="HTH_LYSR"/>
    <property type="match status" value="1"/>
</dbReference>
<dbReference type="PANTHER" id="PTHR30346:SF28">
    <property type="entry name" value="HTH-TYPE TRANSCRIPTIONAL REGULATOR CYNR"/>
    <property type="match status" value="1"/>
</dbReference>
<evidence type="ECO:0000256" key="4">
    <source>
        <dbReference type="ARBA" id="ARBA00023163"/>
    </source>
</evidence>
<dbReference type="FunFam" id="1.10.10.10:FF:000001">
    <property type="entry name" value="LysR family transcriptional regulator"/>
    <property type="match status" value="1"/>
</dbReference>
<accession>A0A3S2W8H8</accession>
<dbReference type="Pfam" id="PF00126">
    <property type="entry name" value="HTH_1"/>
    <property type="match status" value="1"/>
</dbReference>
<dbReference type="GO" id="GO:0003677">
    <property type="term" value="F:DNA binding"/>
    <property type="evidence" value="ECO:0007669"/>
    <property type="project" value="UniProtKB-KW"/>
</dbReference>
<dbReference type="EMBL" id="SADE01000002">
    <property type="protein sequence ID" value="RVU35790.1"/>
    <property type="molecule type" value="Genomic_DNA"/>
</dbReference>
<dbReference type="SUPFAM" id="SSF46785">
    <property type="entry name" value="Winged helix' DNA-binding domain"/>
    <property type="match status" value="1"/>
</dbReference>
<protein>
    <submittedName>
        <fullName evidence="6">LysR family transcriptional regulator</fullName>
    </submittedName>
</protein>
<dbReference type="GO" id="GO:0032993">
    <property type="term" value="C:protein-DNA complex"/>
    <property type="evidence" value="ECO:0007669"/>
    <property type="project" value="TreeGrafter"/>
</dbReference>
<dbReference type="InterPro" id="IPR036390">
    <property type="entry name" value="WH_DNA-bd_sf"/>
</dbReference>
<gene>
    <name evidence="6" type="ORF">EOI86_11005</name>
</gene>
<dbReference type="InterPro" id="IPR005119">
    <property type="entry name" value="LysR_subst-bd"/>
</dbReference>
<dbReference type="Pfam" id="PF03466">
    <property type="entry name" value="LysR_substrate"/>
    <property type="match status" value="1"/>
</dbReference>
<evidence type="ECO:0000256" key="2">
    <source>
        <dbReference type="ARBA" id="ARBA00023015"/>
    </source>
</evidence>
<dbReference type="PANTHER" id="PTHR30346">
    <property type="entry name" value="TRANSCRIPTIONAL DUAL REGULATOR HCAR-RELATED"/>
    <property type="match status" value="1"/>
</dbReference>
<evidence type="ECO:0000256" key="3">
    <source>
        <dbReference type="ARBA" id="ARBA00023125"/>
    </source>
</evidence>